<evidence type="ECO:0000256" key="4">
    <source>
        <dbReference type="ARBA" id="ARBA00022989"/>
    </source>
</evidence>
<proteinExistence type="inferred from homology"/>
<feature type="compositionally biased region" description="Acidic residues" evidence="7">
    <location>
        <begin position="523"/>
        <end position="533"/>
    </location>
</feature>
<keyword evidence="3 8" id="KW-0812">Transmembrane</keyword>
<evidence type="ECO:0000256" key="7">
    <source>
        <dbReference type="SAM" id="MobiDB-lite"/>
    </source>
</evidence>
<feature type="binding site" evidence="6">
    <location>
        <position position="278"/>
    </location>
    <ligand>
        <name>Zn(2+)</name>
        <dbReference type="ChEBI" id="CHEBI:29105"/>
    </ligand>
</feature>
<feature type="compositionally biased region" description="Low complexity" evidence="7">
    <location>
        <begin position="512"/>
        <end position="521"/>
    </location>
</feature>
<reference evidence="10" key="1">
    <citation type="submission" date="2022-11" db="UniProtKB">
        <authorList>
            <consortium name="WormBaseParasite"/>
        </authorList>
    </citation>
    <scope>IDENTIFICATION</scope>
</reference>
<sequence>MERAAVIHSKVLCSRPVLFKTPSFEKHLCFSTFNVRYEIFGLSLLNLFCFAENSARRRRAKAVATAECIAAYSPATRGSGCLAIAEDVANIVTHAVSIPAVVFAFLELQLRTNTAREFFVLALYGGMMLSLFAVSAVYHFICLLVRIYPTGEGYKYMRVLLRMADRSMIHLFIASCYTPWLLLRDNGPFAEDICKAVWIFAIFSILAQNLPFKMTADNEILAITMYLILGVLPGTFIGAFTTDTGGLLPLAAGGALYIVGLIFYFAEGYLPFSHAIWHLFVNSGAFVHYRAMTQYLIRESRENIKQILKMALDRGVLVVSGFVFLNMLVTLSIWCYVYEMKHMVYSHFPMLDIDGLSTTGSNLLDGILNGLFIATIIAVMSIIMGQCILRRLKSCVVLFVKSTFMMMSYIMPATIIFDTLLKFLGPENPYIYLFTIIASLLFTSTIIAAYFTDHLPTFIRQTLTILNCSCVSIYYLRFLPRYTIWFLMAAIILWEEEEEESSDENSEDDSSSDTFSDNNTTINDEEEGESCSDECLTEFTLNSTFSYDEIEDSIDEENNVKNEERTAFDALNVSGQTVIGMGDFVIYGLLVGKAAADMDGCFNFAVLFTIIGESDNDDEPGYLPALPIPLTIGTVMYFLTSFVIGKFNGENNNEEF</sequence>
<dbReference type="PANTHER" id="PTHR20855">
    <property type="entry name" value="ADIPOR/PROGESTIN RECEPTOR-RELATED"/>
    <property type="match status" value="1"/>
</dbReference>
<dbReference type="Pfam" id="PF01080">
    <property type="entry name" value="Presenilin"/>
    <property type="match status" value="1"/>
</dbReference>
<dbReference type="GO" id="GO:0046872">
    <property type="term" value="F:metal ion binding"/>
    <property type="evidence" value="ECO:0007669"/>
    <property type="project" value="UniProtKB-KW"/>
</dbReference>
<dbReference type="InterPro" id="IPR004254">
    <property type="entry name" value="AdipoR/HlyIII-related"/>
</dbReference>
<feature type="transmembrane region" description="Helical" evidence="8">
    <location>
        <begin position="247"/>
        <end position="266"/>
    </location>
</feature>
<dbReference type="PANTHER" id="PTHR20855:SF3">
    <property type="entry name" value="LD03007P"/>
    <property type="match status" value="1"/>
</dbReference>
<protein>
    <submittedName>
        <fullName evidence="10">Uncharacterized protein</fullName>
    </submittedName>
</protein>
<name>A0A915M053_MELJA</name>
<evidence type="ECO:0000256" key="8">
    <source>
        <dbReference type="SAM" id="Phobius"/>
    </source>
</evidence>
<dbReference type="GO" id="GO:0042500">
    <property type="term" value="F:aspartic endopeptidase activity, intramembrane cleaving"/>
    <property type="evidence" value="ECO:0007669"/>
    <property type="project" value="InterPro"/>
</dbReference>
<feature type="transmembrane region" description="Helical" evidence="8">
    <location>
        <begin position="312"/>
        <end position="334"/>
    </location>
</feature>
<keyword evidence="9" id="KW-1185">Reference proteome</keyword>
<dbReference type="WBParaSite" id="scaffold2522_cov253.g4991">
    <property type="protein sequence ID" value="scaffold2522_cov253.g4991"/>
    <property type="gene ID" value="scaffold2522_cov253.g4991"/>
</dbReference>
<keyword evidence="4 8" id="KW-1133">Transmembrane helix</keyword>
<evidence type="ECO:0000256" key="2">
    <source>
        <dbReference type="ARBA" id="ARBA00007018"/>
    </source>
</evidence>
<comment type="subcellular location">
    <subcellularLocation>
        <location evidence="1">Membrane</location>
        <topology evidence="1">Multi-pass membrane protein</topology>
    </subcellularLocation>
</comment>
<dbReference type="AlphaFoldDB" id="A0A915M053"/>
<dbReference type="GO" id="GO:0016020">
    <property type="term" value="C:membrane"/>
    <property type="evidence" value="ECO:0007669"/>
    <property type="project" value="UniProtKB-SubCell"/>
</dbReference>
<dbReference type="Pfam" id="PF03006">
    <property type="entry name" value="HlyIII"/>
    <property type="match status" value="1"/>
</dbReference>
<feature type="transmembrane region" description="Helical" evidence="8">
    <location>
        <begin position="118"/>
        <end position="148"/>
    </location>
</feature>
<dbReference type="GO" id="GO:0016485">
    <property type="term" value="P:protein processing"/>
    <property type="evidence" value="ECO:0007669"/>
    <property type="project" value="InterPro"/>
</dbReference>
<feature type="binding site" evidence="6">
    <location>
        <position position="139"/>
    </location>
    <ligand>
        <name>Zn(2+)</name>
        <dbReference type="ChEBI" id="CHEBI:29105"/>
    </ligand>
</feature>
<evidence type="ECO:0000256" key="5">
    <source>
        <dbReference type="ARBA" id="ARBA00023136"/>
    </source>
</evidence>
<evidence type="ECO:0000313" key="9">
    <source>
        <dbReference type="Proteomes" id="UP000887561"/>
    </source>
</evidence>
<evidence type="ECO:0000256" key="1">
    <source>
        <dbReference type="ARBA" id="ARBA00004141"/>
    </source>
</evidence>
<feature type="compositionally biased region" description="Acidic residues" evidence="7">
    <location>
        <begin position="499"/>
        <end position="511"/>
    </location>
</feature>
<feature type="region of interest" description="Disordered" evidence="7">
    <location>
        <begin position="499"/>
        <end position="533"/>
    </location>
</feature>
<feature type="transmembrane region" description="Helical" evidence="8">
    <location>
        <begin position="396"/>
        <end position="417"/>
    </location>
</feature>
<dbReference type="InterPro" id="IPR042524">
    <property type="entry name" value="Presenilin_C"/>
</dbReference>
<feature type="transmembrane region" description="Helical" evidence="8">
    <location>
        <begin position="429"/>
        <end position="452"/>
    </location>
</feature>
<keyword evidence="5 8" id="KW-0472">Membrane</keyword>
<dbReference type="Proteomes" id="UP000887561">
    <property type="component" value="Unplaced"/>
</dbReference>
<comment type="similarity">
    <text evidence="2">Belongs to the ADIPOR family.</text>
</comment>
<accession>A0A915M053</accession>
<evidence type="ECO:0000256" key="3">
    <source>
        <dbReference type="ARBA" id="ARBA00022692"/>
    </source>
</evidence>
<dbReference type="InterPro" id="IPR001108">
    <property type="entry name" value="Peptidase_A22A"/>
</dbReference>
<evidence type="ECO:0000313" key="10">
    <source>
        <dbReference type="WBParaSite" id="scaffold2522_cov253.g4991"/>
    </source>
</evidence>
<feature type="binding site" evidence="6">
    <location>
        <position position="274"/>
    </location>
    <ligand>
        <name>Zn(2+)</name>
        <dbReference type="ChEBI" id="CHEBI:29105"/>
    </ligand>
</feature>
<feature type="transmembrane region" description="Helical" evidence="8">
    <location>
        <begin position="367"/>
        <end position="389"/>
    </location>
</feature>
<feature type="transmembrane region" description="Helical" evidence="8">
    <location>
        <begin position="272"/>
        <end position="291"/>
    </location>
</feature>
<organism evidence="9 10">
    <name type="scientific">Meloidogyne javanica</name>
    <name type="common">Root-knot nematode worm</name>
    <dbReference type="NCBI Taxonomy" id="6303"/>
    <lineage>
        <taxon>Eukaryota</taxon>
        <taxon>Metazoa</taxon>
        <taxon>Ecdysozoa</taxon>
        <taxon>Nematoda</taxon>
        <taxon>Chromadorea</taxon>
        <taxon>Rhabditida</taxon>
        <taxon>Tylenchina</taxon>
        <taxon>Tylenchomorpha</taxon>
        <taxon>Tylenchoidea</taxon>
        <taxon>Meloidogynidae</taxon>
        <taxon>Meloidogyninae</taxon>
        <taxon>Meloidogyne</taxon>
        <taxon>Meloidogyne incognita group</taxon>
    </lineage>
</organism>
<keyword evidence="6" id="KW-0479">Metal-binding</keyword>
<evidence type="ECO:0000256" key="6">
    <source>
        <dbReference type="PIRSR" id="PIRSR604254-1"/>
    </source>
</evidence>
<feature type="transmembrane region" description="Helical" evidence="8">
    <location>
        <begin position="220"/>
        <end position="240"/>
    </location>
</feature>
<dbReference type="Gene3D" id="1.10.472.100">
    <property type="entry name" value="Presenilin"/>
    <property type="match status" value="1"/>
</dbReference>
<keyword evidence="6" id="KW-0862">Zinc</keyword>